<dbReference type="Proteomes" id="UP000030143">
    <property type="component" value="Unassembled WGS sequence"/>
</dbReference>
<dbReference type="VEuPathDB" id="FungiDB:PEXP_058580"/>
<comment type="cofactor">
    <cofactor evidence="1 6">
        <name>heme</name>
        <dbReference type="ChEBI" id="CHEBI:30413"/>
    </cofactor>
</comment>
<comment type="similarity">
    <text evidence="7">Belongs to the cytochrome P450 family.</text>
</comment>
<keyword evidence="4 6" id="KW-0408">Iron</keyword>
<dbReference type="PRINTS" id="PR00385">
    <property type="entry name" value="P450"/>
</dbReference>
<dbReference type="GO" id="GO:0005506">
    <property type="term" value="F:iron ion binding"/>
    <property type="evidence" value="ECO:0007669"/>
    <property type="project" value="InterPro"/>
</dbReference>
<dbReference type="GeneID" id="27673951"/>
<name>A0A0A2KWW4_PENEN</name>
<evidence type="ECO:0000256" key="3">
    <source>
        <dbReference type="ARBA" id="ARBA00023002"/>
    </source>
</evidence>
<proteinExistence type="inferred from homology"/>
<dbReference type="InterPro" id="IPR017972">
    <property type="entry name" value="Cyt_P450_CS"/>
</dbReference>
<dbReference type="GO" id="GO:0043386">
    <property type="term" value="P:mycotoxin biosynthetic process"/>
    <property type="evidence" value="ECO:0007669"/>
    <property type="project" value="UniProtKB-ARBA"/>
</dbReference>
<dbReference type="CDD" id="cd20615">
    <property type="entry name" value="CYP_GliC-like"/>
    <property type="match status" value="1"/>
</dbReference>
<evidence type="ECO:0000256" key="6">
    <source>
        <dbReference type="PIRSR" id="PIRSR602401-1"/>
    </source>
</evidence>
<keyword evidence="3 7" id="KW-0560">Oxidoreductase</keyword>
<dbReference type="PROSITE" id="PS00086">
    <property type="entry name" value="CYTOCHROME_P450"/>
    <property type="match status" value="1"/>
</dbReference>
<keyword evidence="9" id="KW-1185">Reference proteome</keyword>
<dbReference type="GO" id="GO:0004497">
    <property type="term" value="F:monooxygenase activity"/>
    <property type="evidence" value="ECO:0007669"/>
    <property type="project" value="UniProtKB-KW"/>
</dbReference>
<evidence type="ECO:0000256" key="7">
    <source>
        <dbReference type="RuleBase" id="RU000461"/>
    </source>
</evidence>
<dbReference type="InterPro" id="IPR036396">
    <property type="entry name" value="Cyt_P450_sf"/>
</dbReference>
<evidence type="ECO:0000313" key="8">
    <source>
        <dbReference type="EMBL" id="KGO62219.1"/>
    </source>
</evidence>
<comment type="caution">
    <text evidence="8">The sequence shown here is derived from an EMBL/GenBank/DDBJ whole genome shotgun (WGS) entry which is preliminary data.</text>
</comment>
<dbReference type="Pfam" id="PF00067">
    <property type="entry name" value="p450"/>
    <property type="match status" value="1"/>
</dbReference>
<evidence type="ECO:0000256" key="2">
    <source>
        <dbReference type="ARBA" id="ARBA00022723"/>
    </source>
</evidence>
<dbReference type="HOGENOM" id="CLU_042557_2_0_1"/>
<accession>A0A0A2KWW4</accession>
<gene>
    <name evidence="8" type="ORF">PEX2_012550</name>
</gene>
<sequence length="493" mass="56603">MNLHNLPCIEFLVGAFLLWIVVAKRHHIINIVISSVIYPIKNDEGESIRGPSWQSLDGQCLEKFLDGRSASQVWRQHGPVYRIWSGFTPEVVVTRPEDVKTFHADSSSHRKSPSSNGGWFFHQMLGDCMGLINDQRWKEVRAQLHTYFTHGAVIKSCDFISDFTMDYFRCLETKEANTIKPQAVTSFSRFPFLATAEYIYGPLTETEKDRLWTLGQRSLTLMVHVLEGGVYRFGICRWLKPKQYLKLKEFEKDWTEFNEAIVEARKTQNKTPPVVEAWRAVDEGVVAKKEMIQTMSEILFANLDVSTNVLSWLIIFIAEDASIQRQLRKEIRANASLRDNFCNSKDSLLHLCLLESIRLRPFTVFTIPEYSPHSVVFGGYTIPPNTSVVVDTLAINYNPQFWGKNSTQFNPHRLKDVSSTDLRYNLFTFGFGSRKCLGKHFAEAMVKTFVAELLSRYEIRIPNTAADGQDIKERKATWVPISDIEIMLIPVIN</sequence>
<dbReference type="GO" id="GO:0016705">
    <property type="term" value="F:oxidoreductase activity, acting on paired donors, with incorporation or reduction of molecular oxygen"/>
    <property type="evidence" value="ECO:0007669"/>
    <property type="project" value="InterPro"/>
</dbReference>
<dbReference type="InterPro" id="IPR001128">
    <property type="entry name" value="Cyt_P450"/>
</dbReference>
<dbReference type="SUPFAM" id="SSF48264">
    <property type="entry name" value="Cytochrome P450"/>
    <property type="match status" value="1"/>
</dbReference>
<keyword evidence="2 6" id="KW-0479">Metal-binding</keyword>
<reference evidence="8 9" key="1">
    <citation type="journal article" date="2015" name="Mol. Plant Microbe Interact.">
        <title>Genome, transcriptome, and functional analyses of Penicillium expansum provide new insights into secondary metabolism and pathogenicity.</title>
        <authorList>
            <person name="Ballester A.R."/>
            <person name="Marcet-Houben M."/>
            <person name="Levin E."/>
            <person name="Sela N."/>
            <person name="Selma-Lazaro C."/>
            <person name="Carmona L."/>
            <person name="Wisniewski M."/>
            <person name="Droby S."/>
            <person name="Gonzalez-Candelas L."/>
            <person name="Gabaldon T."/>
        </authorList>
    </citation>
    <scope>NUCLEOTIDE SEQUENCE [LARGE SCALE GENOMIC DNA]</scope>
    <source>
        <strain evidence="8 9">MD-8</strain>
    </source>
</reference>
<dbReference type="Gene3D" id="1.10.630.10">
    <property type="entry name" value="Cytochrome P450"/>
    <property type="match status" value="1"/>
</dbReference>
<evidence type="ECO:0000256" key="4">
    <source>
        <dbReference type="ARBA" id="ARBA00023004"/>
    </source>
</evidence>
<dbReference type="PANTHER" id="PTHR24303">
    <property type="entry name" value="HEME-BINDING MONOOXYGENASE FAMILY"/>
    <property type="match status" value="1"/>
</dbReference>
<dbReference type="PANTHER" id="PTHR24303:SF31">
    <property type="entry name" value="CYTOCHROME P450 307A1-RELATED"/>
    <property type="match status" value="1"/>
</dbReference>
<feature type="binding site" description="axial binding residue" evidence="6">
    <location>
        <position position="436"/>
    </location>
    <ligand>
        <name>heme</name>
        <dbReference type="ChEBI" id="CHEBI:30413"/>
    </ligand>
    <ligandPart>
        <name>Fe</name>
        <dbReference type="ChEBI" id="CHEBI:18248"/>
    </ligandPart>
</feature>
<evidence type="ECO:0000313" key="9">
    <source>
        <dbReference type="Proteomes" id="UP000030143"/>
    </source>
</evidence>
<keyword evidence="6 7" id="KW-0349">Heme</keyword>
<evidence type="ECO:0000256" key="1">
    <source>
        <dbReference type="ARBA" id="ARBA00001971"/>
    </source>
</evidence>
<dbReference type="PRINTS" id="PR00463">
    <property type="entry name" value="EP450I"/>
</dbReference>
<dbReference type="InterPro" id="IPR002401">
    <property type="entry name" value="Cyt_P450_E_grp-I"/>
</dbReference>
<dbReference type="AlphaFoldDB" id="A0A0A2KWW4"/>
<protein>
    <submittedName>
        <fullName evidence="8">Cytochrome P450, E-class, group I</fullName>
    </submittedName>
</protein>
<evidence type="ECO:0000256" key="5">
    <source>
        <dbReference type="ARBA" id="ARBA00023033"/>
    </source>
</evidence>
<organism evidence="8 9">
    <name type="scientific">Penicillium expansum</name>
    <name type="common">Blue mold rot fungus</name>
    <dbReference type="NCBI Taxonomy" id="27334"/>
    <lineage>
        <taxon>Eukaryota</taxon>
        <taxon>Fungi</taxon>
        <taxon>Dikarya</taxon>
        <taxon>Ascomycota</taxon>
        <taxon>Pezizomycotina</taxon>
        <taxon>Eurotiomycetes</taxon>
        <taxon>Eurotiomycetidae</taxon>
        <taxon>Eurotiales</taxon>
        <taxon>Aspergillaceae</taxon>
        <taxon>Penicillium</taxon>
    </lineage>
</organism>
<dbReference type="GO" id="GO:0020037">
    <property type="term" value="F:heme binding"/>
    <property type="evidence" value="ECO:0007669"/>
    <property type="project" value="InterPro"/>
</dbReference>
<dbReference type="STRING" id="27334.A0A0A2KWW4"/>
<keyword evidence="5 7" id="KW-0503">Monooxygenase</keyword>
<dbReference type="RefSeq" id="XP_016602838.1">
    <property type="nucleotide sequence ID" value="XM_016738532.1"/>
</dbReference>
<dbReference type="EMBL" id="JQFZ01000023">
    <property type="protein sequence ID" value="KGO62219.1"/>
    <property type="molecule type" value="Genomic_DNA"/>
</dbReference>